<evidence type="ECO:0000313" key="3">
    <source>
        <dbReference type="Proteomes" id="UP001597083"/>
    </source>
</evidence>
<gene>
    <name evidence="2" type="ORF">ACFQ07_22530</name>
</gene>
<protein>
    <submittedName>
        <fullName evidence="2">ATP-binding cassette domain-containing protein</fullName>
    </submittedName>
</protein>
<sequence>MLRNVTLSFTPGLITEVTGHNGAGKSTLLRLISGLLLPRQGNVTGRPSEVGYAPERFPTDQPFTVRAYLTHMAAMRRAPRTAISTWA</sequence>
<dbReference type="EMBL" id="JBHTIR010003330">
    <property type="protein sequence ID" value="MFD0855035.1"/>
    <property type="molecule type" value="Genomic_DNA"/>
</dbReference>
<dbReference type="PANTHER" id="PTHR43038">
    <property type="entry name" value="ATP-BINDING CASSETTE, SUB-FAMILY H, MEMBER 1"/>
    <property type="match status" value="1"/>
</dbReference>
<keyword evidence="2" id="KW-0547">Nucleotide-binding</keyword>
<dbReference type="Proteomes" id="UP001597083">
    <property type="component" value="Unassembled WGS sequence"/>
</dbReference>
<organism evidence="2 3">
    <name type="scientific">Actinomadura adrarensis</name>
    <dbReference type="NCBI Taxonomy" id="1819600"/>
    <lineage>
        <taxon>Bacteria</taxon>
        <taxon>Bacillati</taxon>
        <taxon>Actinomycetota</taxon>
        <taxon>Actinomycetes</taxon>
        <taxon>Streptosporangiales</taxon>
        <taxon>Thermomonosporaceae</taxon>
        <taxon>Actinomadura</taxon>
    </lineage>
</organism>
<name>A0ABW3CKG0_9ACTN</name>
<feature type="domain" description="ABC transporter" evidence="1">
    <location>
        <begin position="2"/>
        <end position="49"/>
    </location>
</feature>
<dbReference type="GO" id="GO:0005524">
    <property type="term" value="F:ATP binding"/>
    <property type="evidence" value="ECO:0007669"/>
    <property type="project" value="UniProtKB-KW"/>
</dbReference>
<keyword evidence="2" id="KW-0067">ATP-binding</keyword>
<dbReference type="PANTHER" id="PTHR43038:SF3">
    <property type="entry name" value="ABC TRANSPORTER G FAMILY MEMBER 20 ISOFORM X1"/>
    <property type="match status" value="1"/>
</dbReference>
<dbReference type="Gene3D" id="3.40.50.300">
    <property type="entry name" value="P-loop containing nucleotide triphosphate hydrolases"/>
    <property type="match status" value="1"/>
</dbReference>
<dbReference type="InterPro" id="IPR027417">
    <property type="entry name" value="P-loop_NTPase"/>
</dbReference>
<evidence type="ECO:0000313" key="2">
    <source>
        <dbReference type="EMBL" id="MFD0855035.1"/>
    </source>
</evidence>
<accession>A0ABW3CKG0</accession>
<comment type="caution">
    <text evidence="2">The sequence shown here is derived from an EMBL/GenBank/DDBJ whole genome shotgun (WGS) entry which is preliminary data.</text>
</comment>
<proteinExistence type="predicted"/>
<feature type="non-terminal residue" evidence="2">
    <location>
        <position position="87"/>
    </location>
</feature>
<dbReference type="Pfam" id="PF00005">
    <property type="entry name" value="ABC_tran"/>
    <property type="match status" value="1"/>
</dbReference>
<evidence type="ECO:0000259" key="1">
    <source>
        <dbReference type="Pfam" id="PF00005"/>
    </source>
</evidence>
<keyword evidence="3" id="KW-1185">Reference proteome</keyword>
<dbReference type="InterPro" id="IPR003439">
    <property type="entry name" value="ABC_transporter-like_ATP-bd"/>
</dbReference>
<reference evidence="3" key="1">
    <citation type="journal article" date="2019" name="Int. J. Syst. Evol. Microbiol.">
        <title>The Global Catalogue of Microorganisms (GCM) 10K type strain sequencing project: providing services to taxonomists for standard genome sequencing and annotation.</title>
        <authorList>
            <consortium name="The Broad Institute Genomics Platform"/>
            <consortium name="The Broad Institute Genome Sequencing Center for Infectious Disease"/>
            <person name="Wu L."/>
            <person name="Ma J."/>
        </authorList>
    </citation>
    <scope>NUCLEOTIDE SEQUENCE [LARGE SCALE GENOMIC DNA]</scope>
    <source>
        <strain evidence="3">JCM 31696</strain>
    </source>
</reference>
<dbReference type="SUPFAM" id="SSF52540">
    <property type="entry name" value="P-loop containing nucleoside triphosphate hydrolases"/>
    <property type="match status" value="1"/>
</dbReference>